<gene>
    <name evidence="5" type="ORF">PS862_01729</name>
</gene>
<feature type="transmembrane region" description="Helical" evidence="3">
    <location>
        <begin position="254"/>
        <end position="279"/>
    </location>
</feature>
<proteinExistence type="inferred from homology"/>
<feature type="transmembrane region" description="Helical" evidence="3">
    <location>
        <begin position="88"/>
        <end position="112"/>
    </location>
</feature>
<feature type="transmembrane region" description="Helical" evidence="3">
    <location>
        <begin position="61"/>
        <end position="82"/>
    </location>
</feature>
<dbReference type="InterPro" id="IPR050710">
    <property type="entry name" value="Band7/mec-2_domain"/>
</dbReference>
<evidence type="ECO:0000313" key="5">
    <source>
        <dbReference type="EMBL" id="VVO79031.1"/>
    </source>
</evidence>
<dbReference type="PANTHER" id="PTHR43327:SF10">
    <property type="entry name" value="STOMATIN-LIKE PROTEIN 2, MITOCHONDRIAL"/>
    <property type="match status" value="1"/>
</dbReference>
<protein>
    <recommendedName>
        <fullName evidence="4">Band 7 domain-containing protein</fullName>
    </recommendedName>
</protein>
<dbReference type="SUPFAM" id="SSF117892">
    <property type="entry name" value="Band 7/SPFH domain"/>
    <property type="match status" value="1"/>
</dbReference>
<dbReference type="EMBL" id="CABVII010000006">
    <property type="protein sequence ID" value="VVO79031.1"/>
    <property type="molecule type" value="Genomic_DNA"/>
</dbReference>
<comment type="subcellular location">
    <subcellularLocation>
        <location evidence="1">Membrane</location>
        <topology evidence="1">Single-pass membrane protein</topology>
    </subcellularLocation>
</comment>
<dbReference type="GO" id="GO:0016020">
    <property type="term" value="C:membrane"/>
    <property type="evidence" value="ECO:0007669"/>
    <property type="project" value="UniProtKB-SubCell"/>
</dbReference>
<accession>A0A5E7IQC6</accession>
<feature type="transmembrane region" description="Helical" evidence="3">
    <location>
        <begin position="153"/>
        <end position="175"/>
    </location>
</feature>
<evidence type="ECO:0000259" key="4">
    <source>
        <dbReference type="Pfam" id="PF01145"/>
    </source>
</evidence>
<keyword evidence="3" id="KW-0812">Transmembrane</keyword>
<keyword evidence="3" id="KW-1133">Transmembrane helix</keyword>
<evidence type="ECO:0000256" key="3">
    <source>
        <dbReference type="SAM" id="Phobius"/>
    </source>
</evidence>
<keyword evidence="3" id="KW-0472">Membrane</keyword>
<feature type="transmembrane region" description="Helical" evidence="3">
    <location>
        <begin position="187"/>
        <end position="209"/>
    </location>
</feature>
<dbReference type="PANTHER" id="PTHR43327">
    <property type="entry name" value="STOMATIN-LIKE PROTEIN 2, MITOCHONDRIAL"/>
    <property type="match status" value="1"/>
</dbReference>
<feature type="transmembrane region" description="Helical" evidence="3">
    <location>
        <begin position="230"/>
        <end position="248"/>
    </location>
</feature>
<evidence type="ECO:0000256" key="1">
    <source>
        <dbReference type="ARBA" id="ARBA00004167"/>
    </source>
</evidence>
<comment type="similarity">
    <text evidence="2">Belongs to the band 7/mec-2 family. HflK subfamily.</text>
</comment>
<sequence>MNLSKQYENFHPFRYIVTNDDVSRAEHWGGMQVDLDGDGAGVAGLPRFQQAVFQARRLRQFAIGLGVLAATGLVLAFFVGVFAPQSLWLAVLTNQSAGLLVLLAGLQSAWWVTQWRAQAMNPSVPVVVTDQVATADGWYERLLDRINQQWLRMLLQIGAPTLWLGGWALLTLFSIDQAWNLTLPSAALGFSANVGAALSLLLAFGLLVLERQLAQENLAQWPEAGSLAQLARVAIICLVLSALCLLFASETSVWPVRLAVLIGLLPGLVALEMLLRAVLSLFSPRRERLEPAMLARSFVADMLRWPPQPLLALQHELHNRFGIDLRQIWAFTYMRRAFLPVLAVVSLVGWSLTGIHEIPLQGRGIYERFGKPVEVFGPGLHAGLPWPLGRVLNVENGVVHELATSVGEAAPPIIAEPAEGPAPAIANRLWDASHVNDKSQVIASSRADKQSFQIVNMDVRFVYRIGLSDQAALAATYNSADVPTLIRSTASRILVHDFASRTLDGLLGEDRVGLAEEIGRAVQADLQKPHSGVEILATVVEAIHPPAGAANAYHGVQAAQIGVQALIARERGAAAEATHQAQLQASIARDQATANAREINSIARAADLKFSAEQKAYASAGQAFVLEQYFSQLSKGLATAKLLVLDHRIGGSSNAPTIDLRTFTLPADPAPPSQSAQPGAAH</sequence>
<dbReference type="InterPro" id="IPR036013">
    <property type="entry name" value="Band_7/SPFH_dom_sf"/>
</dbReference>
<dbReference type="InterPro" id="IPR010201">
    <property type="entry name" value="HflK"/>
</dbReference>
<name>A0A5E7IQC6_PSEFL</name>
<feature type="domain" description="Band 7" evidence="4">
    <location>
        <begin position="361"/>
        <end position="573"/>
    </location>
</feature>
<evidence type="ECO:0000313" key="6">
    <source>
        <dbReference type="Proteomes" id="UP000385207"/>
    </source>
</evidence>
<evidence type="ECO:0000256" key="2">
    <source>
        <dbReference type="ARBA" id="ARBA00006971"/>
    </source>
</evidence>
<feature type="transmembrane region" description="Helical" evidence="3">
    <location>
        <begin position="337"/>
        <end position="355"/>
    </location>
</feature>
<dbReference type="Pfam" id="PF01145">
    <property type="entry name" value="Band_7"/>
    <property type="match status" value="1"/>
</dbReference>
<organism evidence="5 6">
    <name type="scientific">Pseudomonas fluorescens</name>
    <dbReference type="NCBI Taxonomy" id="294"/>
    <lineage>
        <taxon>Bacteria</taxon>
        <taxon>Pseudomonadati</taxon>
        <taxon>Pseudomonadota</taxon>
        <taxon>Gammaproteobacteria</taxon>
        <taxon>Pseudomonadales</taxon>
        <taxon>Pseudomonadaceae</taxon>
        <taxon>Pseudomonas</taxon>
    </lineage>
</organism>
<dbReference type="InterPro" id="IPR001107">
    <property type="entry name" value="Band_7"/>
</dbReference>
<dbReference type="Proteomes" id="UP000385207">
    <property type="component" value="Unassembled WGS sequence"/>
</dbReference>
<reference evidence="5 6" key="1">
    <citation type="submission" date="2019-09" db="EMBL/GenBank/DDBJ databases">
        <authorList>
            <person name="Chandra G."/>
            <person name="Truman W A."/>
        </authorList>
    </citation>
    <scope>NUCLEOTIDE SEQUENCE [LARGE SCALE GENOMIC DNA]</scope>
    <source>
        <strain evidence="5">PS862</strain>
    </source>
</reference>
<dbReference type="AlphaFoldDB" id="A0A5E7IQC6"/>
<dbReference type="CDD" id="cd03404">
    <property type="entry name" value="SPFH_HflK"/>
    <property type="match status" value="1"/>
</dbReference>